<keyword evidence="2" id="KW-0963">Cytoplasm</keyword>
<dbReference type="PANTHER" id="PTHR23086">
    <property type="entry name" value="PHOSPHATIDYLINOSITOL-4-PHOSPHATE 5-KINASE"/>
    <property type="match status" value="1"/>
</dbReference>
<dbReference type="InterPro" id="IPR023610">
    <property type="entry name" value="PInositol-4/5-P-5/4-kinase"/>
</dbReference>
<keyword evidence="7" id="KW-1185">Reference proteome</keyword>
<accession>A0A8B9E8M2</accession>
<organism evidence="6 7">
    <name type="scientific">Anser cygnoides</name>
    <name type="common">Swan goose</name>
    <dbReference type="NCBI Taxonomy" id="8845"/>
    <lineage>
        <taxon>Eukaryota</taxon>
        <taxon>Metazoa</taxon>
        <taxon>Chordata</taxon>
        <taxon>Craniata</taxon>
        <taxon>Vertebrata</taxon>
        <taxon>Euteleostomi</taxon>
        <taxon>Archelosauria</taxon>
        <taxon>Archosauria</taxon>
        <taxon>Dinosauria</taxon>
        <taxon>Saurischia</taxon>
        <taxon>Theropoda</taxon>
        <taxon>Coelurosauria</taxon>
        <taxon>Aves</taxon>
        <taxon>Neognathae</taxon>
        <taxon>Galloanserae</taxon>
        <taxon>Anseriformes</taxon>
        <taxon>Anatidae</taxon>
        <taxon>Anserinae</taxon>
        <taxon>Anser</taxon>
    </lineage>
</organism>
<dbReference type="SMART" id="SM00330">
    <property type="entry name" value="PIPKc"/>
    <property type="match status" value="1"/>
</dbReference>
<reference evidence="6" key="1">
    <citation type="submission" date="2025-08" db="UniProtKB">
        <authorList>
            <consortium name="Ensembl"/>
        </authorList>
    </citation>
    <scope>IDENTIFICATION</scope>
</reference>
<dbReference type="GO" id="GO:0046854">
    <property type="term" value="P:phosphatidylinositol phosphate biosynthetic process"/>
    <property type="evidence" value="ECO:0007669"/>
    <property type="project" value="TreeGrafter"/>
</dbReference>
<dbReference type="AlphaFoldDB" id="A0A8B9E8M2"/>
<dbReference type="CDD" id="cd17308">
    <property type="entry name" value="PIPKc_PIP5K1C"/>
    <property type="match status" value="1"/>
</dbReference>
<evidence type="ECO:0000256" key="1">
    <source>
        <dbReference type="ARBA" id="ARBA00004496"/>
    </source>
</evidence>
<dbReference type="Gene3D" id="3.30.800.10">
    <property type="entry name" value="Phosphatidylinositol Phosphate Kinase II Beta"/>
    <property type="match status" value="1"/>
</dbReference>
<feature type="compositionally biased region" description="Low complexity" evidence="4">
    <location>
        <begin position="42"/>
        <end position="51"/>
    </location>
</feature>
<dbReference type="InterPro" id="IPR027483">
    <property type="entry name" value="PInositol-4-P-4/5-kinase_C_sf"/>
</dbReference>
<reference evidence="6" key="2">
    <citation type="submission" date="2025-09" db="UniProtKB">
        <authorList>
            <consortium name="Ensembl"/>
        </authorList>
    </citation>
    <scope>IDENTIFICATION</scope>
</reference>
<feature type="region of interest" description="Disordered" evidence="4">
    <location>
        <begin position="521"/>
        <end position="561"/>
    </location>
</feature>
<protein>
    <submittedName>
        <fullName evidence="6">Phosphatidylinositol-4-phosphate 5-kinase type 1 gamma</fullName>
    </submittedName>
</protein>
<feature type="domain" description="PIPK" evidence="5">
    <location>
        <begin position="71"/>
        <end position="439"/>
    </location>
</feature>
<dbReference type="GO" id="GO:0005886">
    <property type="term" value="C:plasma membrane"/>
    <property type="evidence" value="ECO:0007669"/>
    <property type="project" value="TreeGrafter"/>
</dbReference>
<gene>
    <name evidence="6" type="primary">PIP5K1C</name>
</gene>
<feature type="region of interest" description="Disordered" evidence="4">
    <location>
        <begin position="42"/>
        <end position="67"/>
    </location>
</feature>
<proteinExistence type="predicted"/>
<dbReference type="FunFam" id="3.30.800.10:FF:000001">
    <property type="entry name" value="phosphatidylinositol 4-phosphate 5-kinase type-1 gamma"/>
    <property type="match status" value="1"/>
</dbReference>
<dbReference type="InterPro" id="IPR027484">
    <property type="entry name" value="PInositol-4-P-5-kinase_N"/>
</dbReference>
<evidence type="ECO:0000256" key="2">
    <source>
        <dbReference type="ARBA" id="ARBA00022490"/>
    </source>
</evidence>
<evidence type="ECO:0000313" key="6">
    <source>
        <dbReference type="Ensembl" id="ENSACDP00005017281.1"/>
    </source>
</evidence>
<dbReference type="InterPro" id="IPR002498">
    <property type="entry name" value="PInositol-4-P-4/5-kinase_core"/>
</dbReference>
<name>A0A8B9E8M2_ANSCY</name>
<dbReference type="PROSITE" id="PS51455">
    <property type="entry name" value="PIPK"/>
    <property type="match status" value="1"/>
</dbReference>
<dbReference type="GO" id="GO:0016308">
    <property type="term" value="F:1-phosphatidylinositol-4-phosphate 5-kinase activity"/>
    <property type="evidence" value="ECO:0007669"/>
    <property type="project" value="TreeGrafter"/>
</dbReference>
<dbReference type="GO" id="GO:0005524">
    <property type="term" value="F:ATP binding"/>
    <property type="evidence" value="ECO:0007669"/>
    <property type="project" value="UniProtKB-UniRule"/>
</dbReference>
<evidence type="ECO:0000256" key="3">
    <source>
        <dbReference type="PROSITE-ProRule" id="PRU00781"/>
    </source>
</evidence>
<keyword evidence="3" id="KW-0418">Kinase</keyword>
<dbReference type="Gene3D" id="3.30.810.10">
    <property type="entry name" value="2-Layer Sandwich"/>
    <property type="match status" value="1"/>
</dbReference>
<keyword evidence="3" id="KW-0808">Transferase</keyword>
<dbReference type="PANTHER" id="PTHR23086:SF26">
    <property type="entry name" value="PHOSPHATIDYLINOSITOL 4-PHOSPHATE 5-KINASE TYPE-1 GAMMA"/>
    <property type="match status" value="1"/>
</dbReference>
<keyword evidence="3" id="KW-0547">Nucleotide-binding</keyword>
<dbReference type="Ensembl" id="ENSACDT00005020778.1">
    <property type="protein sequence ID" value="ENSACDP00005017281.1"/>
    <property type="gene ID" value="ENSACDG00005012488.1"/>
</dbReference>
<evidence type="ECO:0000259" key="5">
    <source>
        <dbReference type="PROSITE" id="PS51455"/>
    </source>
</evidence>
<comment type="subcellular location">
    <subcellularLocation>
        <location evidence="1">Cytoplasm</location>
    </subcellularLocation>
</comment>
<feature type="region of interest" description="Disordered" evidence="4">
    <location>
        <begin position="491"/>
        <end position="510"/>
    </location>
</feature>
<keyword evidence="3" id="KW-0067">ATP-binding</keyword>
<dbReference type="Pfam" id="PF01504">
    <property type="entry name" value="PIP5K"/>
    <property type="match status" value="1"/>
</dbReference>
<evidence type="ECO:0000256" key="4">
    <source>
        <dbReference type="SAM" id="MobiDB-lite"/>
    </source>
</evidence>
<dbReference type="GO" id="GO:0005737">
    <property type="term" value="C:cytoplasm"/>
    <property type="evidence" value="ECO:0007669"/>
    <property type="project" value="UniProtKB-SubCell"/>
</dbReference>
<dbReference type="SUPFAM" id="SSF56104">
    <property type="entry name" value="SAICAR synthase-like"/>
    <property type="match status" value="1"/>
</dbReference>
<sequence length="785" mass="86837">VQLHQTWSHQVVKRVQLPSAPSWITRSAALLASHRALSLQGPSLPGQPGQGKKIGHRGVDASGETTYKKTTSSTLKGAIQLGIGYTVGNLSSKPERDVLMQDFYVVESIFFPSEGSNLTPAHHYADFRFKTYAPVAFRYFRELFGIRPDDYLYSLCNEPLIELSNPGASGSLFYVTSDDEFIIKTVMHKEAEFLQKLLPGYYMNLNQNPRTLLPKFYGLYCVQSGGKNIRVVVMNNILPRVVKMHLKFDLKGSTYKRRASKKEKEKSSPTYKDLDFIQDMPEGLMLDADTFSALVKTLQRDCLVLESFKIMDYSLLLGVHNIDQQERERQSEGAHSTSDEKRPVGQKALYSTAMESIQGGAARGESIDTDDTMGGIPAVNGKGERLLLHVGIIDILQSYRFIKKLEHTWKALVHDGDTVSVHRPSFYAERFFKFMTNTVFRKNSSLKSSPSKKGRSALLAVKMPGPTAAFSASQLPSEKDETQYDLRAARSYPTLDDEGRPDLLPCTPPSFEEATTASIATTLSSTSLSVPERSPSETSEQPRYRRRTHSSGQDGRSHEEVRVEEELQQISVELEPKCDVEIVAPEEDDKEEAASSACAIGTSTATIEVETASQASEPASQASDEDDVPVTDIYFPTDERSWVYSPLHYSAQLHSVSDEESDTVSVQETRAGCPVGQGRTLRSLCKLALQRELLWPLCSMGLLHGRGGALPQLGSALWQQVRSAALAETRSARQGLSAVKARGSEVLQMCCCYWDAKQASFPLRARCGSGDLAGLRPDAERTHGC</sequence>
<evidence type="ECO:0000313" key="7">
    <source>
        <dbReference type="Proteomes" id="UP000694521"/>
    </source>
</evidence>
<dbReference type="Proteomes" id="UP000694521">
    <property type="component" value="Unplaced"/>
</dbReference>